<feature type="domain" description="BHLH" evidence="7">
    <location>
        <begin position="97"/>
        <end position="149"/>
    </location>
</feature>
<dbReference type="GO" id="GO:0000977">
    <property type="term" value="F:RNA polymerase II transcription regulatory region sequence-specific DNA binding"/>
    <property type="evidence" value="ECO:0007669"/>
    <property type="project" value="TreeGrafter"/>
</dbReference>
<evidence type="ECO:0000313" key="9">
    <source>
        <dbReference type="Proteomes" id="UP000596660"/>
    </source>
</evidence>
<dbReference type="PANTHER" id="PTHR13935">
    <property type="entry name" value="ACHAETE-SCUTE TRANSCRIPTION FACTOR-RELATED"/>
    <property type="match status" value="1"/>
</dbReference>
<dbReference type="Proteomes" id="UP000596660">
    <property type="component" value="Unplaced"/>
</dbReference>
<proteinExistence type="predicted"/>
<dbReference type="RefSeq" id="XP_021735778.1">
    <property type="nucleotide sequence ID" value="XM_021880086.1"/>
</dbReference>
<dbReference type="OrthoDB" id="1935281at2759"/>
<dbReference type="CDD" id="cd18914">
    <property type="entry name" value="bHLH_AtORG2_like"/>
    <property type="match status" value="1"/>
</dbReference>
<dbReference type="Gene3D" id="4.10.280.10">
    <property type="entry name" value="Helix-loop-helix DNA-binding domain"/>
    <property type="match status" value="1"/>
</dbReference>
<evidence type="ECO:0000313" key="8">
    <source>
        <dbReference type="EnsemblPlants" id="AUR62017336-RA:cds"/>
    </source>
</evidence>
<dbReference type="SMR" id="A0A803LQV7"/>
<dbReference type="EnsemblPlants" id="AUR62017336-RA">
    <property type="protein sequence ID" value="AUR62017336-RA:cds"/>
    <property type="gene ID" value="AUR62017336"/>
</dbReference>
<evidence type="ECO:0000256" key="5">
    <source>
        <dbReference type="ARBA" id="ARBA00023242"/>
    </source>
</evidence>
<name>A0A803LQV7_CHEQI</name>
<keyword evidence="3" id="KW-0238">DNA-binding</keyword>
<dbReference type="Pfam" id="PF00010">
    <property type="entry name" value="HLH"/>
    <property type="match status" value="1"/>
</dbReference>
<evidence type="ECO:0000256" key="3">
    <source>
        <dbReference type="ARBA" id="ARBA00023125"/>
    </source>
</evidence>
<reference evidence="8" key="2">
    <citation type="submission" date="2021-03" db="UniProtKB">
        <authorList>
            <consortium name="EnsemblPlants"/>
        </authorList>
    </citation>
    <scope>IDENTIFICATION</scope>
</reference>
<dbReference type="GO" id="GO:0046983">
    <property type="term" value="F:protein dimerization activity"/>
    <property type="evidence" value="ECO:0007669"/>
    <property type="project" value="InterPro"/>
</dbReference>
<gene>
    <name evidence="8" type="primary">LOC110702384</name>
</gene>
<dbReference type="PROSITE" id="PS50888">
    <property type="entry name" value="BHLH"/>
    <property type="match status" value="1"/>
</dbReference>
<comment type="subcellular location">
    <subcellularLocation>
        <location evidence="1">Nucleus</location>
    </subcellularLocation>
</comment>
<dbReference type="PANTHER" id="PTHR13935:SF106">
    <property type="entry name" value="ACHAETE-SCUTE COMPLEX PROTEIN T5-RELATED"/>
    <property type="match status" value="1"/>
</dbReference>
<dbReference type="Gramene" id="AUR62017336-RA">
    <property type="protein sequence ID" value="AUR62017336-RA:cds"/>
    <property type="gene ID" value="AUR62017336"/>
</dbReference>
<evidence type="ECO:0000259" key="7">
    <source>
        <dbReference type="PROSITE" id="PS50888"/>
    </source>
</evidence>
<dbReference type="KEGG" id="cqi:110702384"/>
<dbReference type="SUPFAM" id="SSF47459">
    <property type="entry name" value="HLH, helix-loop-helix DNA-binding domain"/>
    <property type="match status" value="1"/>
</dbReference>
<keyword evidence="5" id="KW-0539">Nucleus</keyword>
<organism evidence="8 9">
    <name type="scientific">Chenopodium quinoa</name>
    <name type="common">Quinoa</name>
    <dbReference type="NCBI Taxonomy" id="63459"/>
    <lineage>
        <taxon>Eukaryota</taxon>
        <taxon>Viridiplantae</taxon>
        <taxon>Streptophyta</taxon>
        <taxon>Embryophyta</taxon>
        <taxon>Tracheophyta</taxon>
        <taxon>Spermatophyta</taxon>
        <taxon>Magnoliopsida</taxon>
        <taxon>eudicotyledons</taxon>
        <taxon>Gunneridae</taxon>
        <taxon>Pentapetalae</taxon>
        <taxon>Caryophyllales</taxon>
        <taxon>Chenopodiaceae</taxon>
        <taxon>Chenopodioideae</taxon>
        <taxon>Atripliceae</taxon>
        <taxon>Chenopodium</taxon>
    </lineage>
</organism>
<protein>
    <recommendedName>
        <fullName evidence="7">BHLH domain-containing protein</fullName>
    </recommendedName>
</protein>
<accession>A0A803LQV7</accession>
<keyword evidence="9" id="KW-1185">Reference proteome</keyword>
<reference evidence="8" key="1">
    <citation type="journal article" date="2017" name="Nature">
        <title>The genome of Chenopodium quinoa.</title>
        <authorList>
            <person name="Jarvis D.E."/>
            <person name="Ho Y.S."/>
            <person name="Lightfoot D.J."/>
            <person name="Schmoeckel S.M."/>
            <person name="Li B."/>
            <person name="Borm T.J.A."/>
            <person name="Ohyanagi H."/>
            <person name="Mineta K."/>
            <person name="Michell C.T."/>
            <person name="Saber N."/>
            <person name="Kharbatia N.M."/>
            <person name="Rupper R.R."/>
            <person name="Sharp A.R."/>
            <person name="Dally N."/>
            <person name="Boughton B.A."/>
            <person name="Woo Y.H."/>
            <person name="Gao G."/>
            <person name="Schijlen E.G.W.M."/>
            <person name="Guo X."/>
            <person name="Momin A.A."/>
            <person name="Negrao S."/>
            <person name="Al-Babili S."/>
            <person name="Gehring C."/>
            <person name="Roessner U."/>
            <person name="Jung C."/>
            <person name="Murphy K."/>
            <person name="Arold S.T."/>
            <person name="Gojobori T."/>
            <person name="van der Linden C.G."/>
            <person name="van Loo E.N."/>
            <person name="Jellen E.N."/>
            <person name="Maughan P.J."/>
            <person name="Tester M."/>
        </authorList>
    </citation>
    <scope>NUCLEOTIDE SEQUENCE [LARGE SCALE GENOMIC DNA]</scope>
    <source>
        <strain evidence="8">cv. PI 614886</strain>
    </source>
</reference>
<keyword evidence="6" id="KW-0175">Coiled coil</keyword>
<dbReference type="AlphaFoldDB" id="A0A803LQV7"/>
<dbReference type="GO" id="GO:0090575">
    <property type="term" value="C:RNA polymerase II transcription regulator complex"/>
    <property type="evidence" value="ECO:0007669"/>
    <property type="project" value="TreeGrafter"/>
</dbReference>
<dbReference type="InterPro" id="IPR015660">
    <property type="entry name" value="MASH1/Ascl1a-like"/>
</dbReference>
<evidence type="ECO:0000256" key="4">
    <source>
        <dbReference type="ARBA" id="ARBA00023163"/>
    </source>
</evidence>
<dbReference type="OMA" id="NCGVESE"/>
<dbReference type="GeneID" id="110702384"/>
<dbReference type="InterPro" id="IPR011598">
    <property type="entry name" value="bHLH_dom"/>
</dbReference>
<sequence length="266" mass="30398">MTNLFSSIMFDPLCSQNNEIFLDISDFVPSTQFEGDQITPILLEPQHNYDLDNLFNEIPTFIEDPPLKPNLNRKKRSLAIVHDQENNGINPYDSKKKKKIIHREIERKRRLEMSSLHTSLKSLLPVEYTKGKRSISDHLGEAVKYIKQMQQKMQVLNEKRDTLTKEVSKLEGHKKYDNDVIVNVKKENVEVIVSSNCREDDENEGQGLPLSKVLQCLVQEGLDVLSSTSKKINTIFVHSIQAQAGEDGKIAIDATNLKNKIADIQR</sequence>
<feature type="coiled-coil region" evidence="6">
    <location>
        <begin position="146"/>
        <end position="173"/>
    </location>
</feature>
<keyword evidence="4" id="KW-0804">Transcription</keyword>
<evidence type="ECO:0000256" key="1">
    <source>
        <dbReference type="ARBA" id="ARBA00004123"/>
    </source>
</evidence>
<keyword evidence="2" id="KW-0805">Transcription regulation</keyword>
<dbReference type="GO" id="GO:0000981">
    <property type="term" value="F:DNA-binding transcription factor activity, RNA polymerase II-specific"/>
    <property type="evidence" value="ECO:0007669"/>
    <property type="project" value="TreeGrafter"/>
</dbReference>
<evidence type="ECO:0000256" key="6">
    <source>
        <dbReference type="SAM" id="Coils"/>
    </source>
</evidence>
<dbReference type="InterPro" id="IPR036638">
    <property type="entry name" value="HLH_DNA-bd_sf"/>
</dbReference>
<evidence type="ECO:0000256" key="2">
    <source>
        <dbReference type="ARBA" id="ARBA00023015"/>
    </source>
</evidence>